<accession>A4ILV1</accession>
<dbReference type="AlphaFoldDB" id="A4ILV1"/>
<dbReference type="HOGENOM" id="CLU_122267_0_0_9"/>
<evidence type="ECO:0000313" key="2">
    <source>
        <dbReference type="Proteomes" id="UP000001578"/>
    </source>
</evidence>
<dbReference type="InterPro" id="IPR015062">
    <property type="entry name" value="DUF1885"/>
</dbReference>
<name>A4ILV1_GEOTN</name>
<evidence type="ECO:0000313" key="1">
    <source>
        <dbReference type="EMBL" id="ABO66305.1"/>
    </source>
</evidence>
<dbReference type="KEGG" id="gtn:GTNG_0927"/>
<protein>
    <recommendedName>
        <fullName evidence="3">DUF1885 family protein</fullName>
    </recommendedName>
</protein>
<dbReference type="Pfam" id="PF08968">
    <property type="entry name" value="DUF1885"/>
    <property type="match status" value="1"/>
</dbReference>
<sequence length="155" mass="17427">MHQQTFSPTTGKTWYNERKETKGWRKGRVELNAYLKLPAGKAVTTEEVKQLLERYRTALGKTGEQLGWAYEQAAFPYTVHEHDSVLYLQGDNRLYKGMAISVRTDGEETFIDVALPPGATHGDKGKANEFSKWIAKTLGGELHLFSGRTMTFNGA</sequence>
<gene>
    <name evidence="1" type="ordered locus">GTNG_0927</name>
</gene>
<dbReference type="Gene3D" id="1.20.5.850">
    <property type="entry name" value="Rbstp2229 protein"/>
    <property type="match status" value="1"/>
</dbReference>
<dbReference type="Gene3D" id="3.30.310.120">
    <property type="entry name" value="Rbstp2229 like protein"/>
    <property type="match status" value="1"/>
</dbReference>
<dbReference type="EMBL" id="CP000557">
    <property type="protein sequence ID" value="ABO66305.1"/>
    <property type="molecule type" value="Genomic_DNA"/>
</dbReference>
<dbReference type="eggNOG" id="ENOG5031D41">
    <property type="taxonomic scope" value="Bacteria"/>
</dbReference>
<dbReference type="InterPro" id="IPR036294">
    <property type="entry name" value="Rbstp2229-like_sf"/>
</dbReference>
<reference evidence="1 2" key="1">
    <citation type="journal article" date="2007" name="Proc. Natl. Acad. Sci. U.S.A.">
        <title>Genome and proteome of long-chain alkane degrading Geobacillus thermodenitrificans NG80-2 isolated from a deep-subsurface oil reservoir.</title>
        <authorList>
            <person name="Feng L."/>
            <person name="Wang W."/>
            <person name="Cheng J."/>
            <person name="Ren Y."/>
            <person name="Zhao G."/>
            <person name="Gao C."/>
            <person name="Tang Y."/>
            <person name="Liu X."/>
            <person name="Han W."/>
            <person name="Peng X."/>
            <person name="Liu R."/>
            <person name="Wang L."/>
        </authorList>
    </citation>
    <scope>NUCLEOTIDE SEQUENCE [LARGE SCALE GENOMIC DNA]</scope>
    <source>
        <strain evidence="1 2">NG80-2</strain>
    </source>
</reference>
<dbReference type="Proteomes" id="UP000001578">
    <property type="component" value="Chromosome"/>
</dbReference>
<organism evidence="1 2">
    <name type="scientific">Geobacillus thermodenitrificans (strain NG80-2)</name>
    <dbReference type="NCBI Taxonomy" id="420246"/>
    <lineage>
        <taxon>Bacteria</taxon>
        <taxon>Bacillati</taxon>
        <taxon>Bacillota</taxon>
        <taxon>Bacilli</taxon>
        <taxon>Bacillales</taxon>
        <taxon>Anoxybacillaceae</taxon>
        <taxon>Geobacillus</taxon>
    </lineage>
</organism>
<evidence type="ECO:0008006" key="3">
    <source>
        <dbReference type="Google" id="ProtNLM"/>
    </source>
</evidence>
<proteinExistence type="predicted"/>
<dbReference type="SUPFAM" id="SSF111171">
    <property type="entry name" value="Rbstp2229 protein"/>
    <property type="match status" value="1"/>
</dbReference>